<feature type="non-terminal residue" evidence="3">
    <location>
        <position position="153"/>
    </location>
</feature>
<evidence type="ECO:0000313" key="3">
    <source>
        <dbReference type="EMBL" id="CAF4925969.1"/>
    </source>
</evidence>
<sequence length="153" mass="16192">MMGSTGLHYFILVLVSVLIVRAKCQSCDGLPEYASCSTHSACACFLQCEGLKNTCNEFEHVCLNHSRCHDFPTCYPVPSFNEQFCPPISTTTTTSTATTTTVTTTTSATTTTITTTTTPTTTSTTTPTPTTTTTPTTATTTTPTPTTTSTTTT</sequence>
<comment type="caution">
    <text evidence="3">The sequence shown here is derived from an EMBL/GenBank/DDBJ whole genome shotgun (WGS) entry which is preliminary data.</text>
</comment>
<proteinExistence type="predicted"/>
<keyword evidence="2" id="KW-0732">Signal</keyword>
<protein>
    <submittedName>
        <fullName evidence="3">Uncharacterized protein</fullName>
    </submittedName>
</protein>
<reference evidence="3" key="1">
    <citation type="submission" date="2021-02" db="EMBL/GenBank/DDBJ databases">
        <authorList>
            <person name="Nowell W R."/>
        </authorList>
    </citation>
    <scope>NUCLEOTIDE SEQUENCE</scope>
</reference>
<evidence type="ECO:0000256" key="1">
    <source>
        <dbReference type="SAM" id="MobiDB-lite"/>
    </source>
</evidence>
<gene>
    <name evidence="3" type="ORF">TOA249_LOCUS32438</name>
</gene>
<organism evidence="3 4">
    <name type="scientific">Rotaria socialis</name>
    <dbReference type="NCBI Taxonomy" id="392032"/>
    <lineage>
        <taxon>Eukaryota</taxon>
        <taxon>Metazoa</taxon>
        <taxon>Spiralia</taxon>
        <taxon>Gnathifera</taxon>
        <taxon>Rotifera</taxon>
        <taxon>Eurotatoria</taxon>
        <taxon>Bdelloidea</taxon>
        <taxon>Philodinida</taxon>
        <taxon>Philodinidae</taxon>
        <taxon>Rotaria</taxon>
    </lineage>
</organism>
<dbReference type="AlphaFoldDB" id="A0A821WFB8"/>
<feature type="chain" id="PRO_5032470520" evidence="2">
    <location>
        <begin position="23"/>
        <end position="153"/>
    </location>
</feature>
<evidence type="ECO:0000256" key="2">
    <source>
        <dbReference type="SAM" id="SignalP"/>
    </source>
</evidence>
<feature type="signal peptide" evidence="2">
    <location>
        <begin position="1"/>
        <end position="22"/>
    </location>
</feature>
<dbReference type="EMBL" id="CAJOBS010007967">
    <property type="protein sequence ID" value="CAF4925969.1"/>
    <property type="molecule type" value="Genomic_DNA"/>
</dbReference>
<dbReference type="Proteomes" id="UP000663838">
    <property type="component" value="Unassembled WGS sequence"/>
</dbReference>
<feature type="region of interest" description="Disordered" evidence="1">
    <location>
        <begin position="114"/>
        <end position="153"/>
    </location>
</feature>
<accession>A0A821WFB8</accession>
<name>A0A821WFB8_9BILA</name>
<evidence type="ECO:0000313" key="4">
    <source>
        <dbReference type="Proteomes" id="UP000663838"/>
    </source>
</evidence>